<gene>
    <name evidence="2" type="ORF">GCM10022419_058390</name>
</gene>
<name>A0ABP6XQK7_9ACTN</name>
<organism evidence="2 3">
    <name type="scientific">Nonomuraea rosea</name>
    <dbReference type="NCBI Taxonomy" id="638574"/>
    <lineage>
        <taxon>Bacteria</taxon>
        <taxon>Bacillati</taxon>
        <taxon>Actinomycetota</taxon>
        <taxon>Actinomycetes</taxon>
        <taxon>Streptosporangiales</taxon>
        <taxon>Streptosporangiaceae</taxon>
        <taxon>Nonomuraea</taxon>
    </lineage>
</organism>
<evidence type="ECO:0000313" key="3">
    <source>
        <dbReference type="Proteomes" id="UP001500630"/>
    </source>
</evidence>
<dbReference type="EMBL" id="BAABDQ010000013">
    <property type="protein sequence ID" value="GAA3569817.1"/>
    <property type="molecule type" value="Genomic_DNA"/>
</dbReference>
<evidence type="ECO:0000256" key="1">
    <source>
        <dbReference type="SAM" id="MobiDB-lite"/>
    </source>
</evidence>
<feature type="region of interest" description="Disordered" evidence="1">
    <location>
        <begin position="1"/>
        <end position="69"/>
    </location>
</feature>
<evidence type="ECO:0000313" key="2">
    <source>
        <dbReference type="EMBL" id="GAA3569817.1"/>
    </source>
</evidence>
<sequence>MVSSRSSGSRPSSQVGKTATAAPATHTNSADRDNREHCGTMILSSWERHPTMPGTQDRPDGKIWHRTRR</sequence>
<keyword evidence="3" id="KW-1185">Reference proteome</keyword>
<feature type="compositionally biased region" description="Basic and acidic residues" evidence="1">
    <location>
        <begin position="29"/>
        <end position="38"/>
    </location>
</feature>
<accession>A0ABP6XQK7</accession>
<protein>
    <submittedName>
        <fullName evidence="2">Uncharacterized protein</fullName>
    </submittedName>
</protein>
<reference evidence="3" key="1">
    <citation type="journal article" date="2019" name="Int. J. Syst. Evol. Microbiol.">
        <title>The Global Catalogue of Microorganisms (GCM) 10K type strain sequencing project: providing services to taxonomists for standard genome sequencing and annotation.</title>
        <authorList>
            <consortium name="The Broad Institute Genomics Platform"/>
            <consortium name="The Broad Institute Genome Sequencing Center for Infectious Disease"/>
            <person name="Wu L."/>
            <person name="Ma J."/>
        </authorList>
    </citation>
    <scope>NUCLEOTIDE SEQUENCE [LARGE SCALE GENOMIC DNA]</scope>
    <source>
        <strain evidence="3">JCM 17326</strain>
    </source>
</reference>
<comment type="caution">
    <text evidence="2">The sequence shown here is derived from an EMBL/GenBank/DDBJ whole genome shotgun (WGS) entry which is preliminary data.</text>
</comment>
<proteinExistence type="predicted"/>
<dbReference type="Proteomes" id="UP001500630">
    <property type="component" value="Unassembled WGS sequence"/>
</dbReference>
<feature type="compositionally biased region" description="Low complexity" evidence="1">
    <location>
        <begin position="1"/>
        <end position="13"/>
    </location>
</feature>